<evidence type="ECO:0000256" key="7">
    <source>
        <dbReference type="ARBA" id="ARBA00022832"/>
    </source>
</evidence>
<dbReference type="EMBL" id="LRQE01000034">
    <property type="protein sequence ID" value="KXA29689.1"/>
    <property type="molecule type" value="Genomic_DNA"/>
</dbReference>
<dbReference type="GO" id="GO:0008270">
    <property type="term" value="F:zinc ion binding"/>
    <property type="evidence" value="ECO:0007669"/>
    <property type="project" value="UniProtKB-UniRule"/>
</dbReference>
<feature type="binding site" evidence="13">
    <location>
        <position position="57"/>
    </location>
    <ligand>
        <name>Zn(2+)</name>
        <dbReference type="ChEBI" id="CHEBI:29105"/>
    </ligand>
</feature>
<comment type="cofactor">
    <cofactor evidence="13">
        <name>Zn(2+)</name>
        <dbReference type="ChEBI" id="CHEBI:29105"/>
    </cofactor>
    <text evidence="13">Binds 1 zinc ion per subunit.</text>
</comment>
<keyword evidence="4 13" id="KW-0479">Metal-binding</keyword>
<dbReference type="PRINTS" id="PR01070">
    <property type="entry name" value="ACCCTRFRASEB"/>
</dbReference>
<dbReference type="PANTHER" id="PTHR42995:SF5">
    <property type="entry name" value="ACETYL-COENZYME A CARBOXYLASE CARBOXYL TRANSFERASE SUBUNIT BETA, CHLOROPLASTIC"/>
    <property type="match status" value="1"/>
</dbReference>
<comment type="caution">
    <text evidence="15">The sequence shown here is derived from an EMBL/GenBank/DDBJ whole genome shotgun (WGS) entry which is preliminary data.</text>
</comment>
<dbReference type="GO" id="GO:0003989">
    <property type="term" value="F:acetyl-CoA carboxylase activity"/>
    <property type="evidence" value="ECO:0007669"/>
    <property type="project" value="InterPro"/>
</dbReference>
<feature type="zinc finger region" description="C4-type" evidence="13">
    <location>
        <begin position="38"/>
        <end position="60"/>
    </location>
</feature>
<feature type="binding site" evidence="13">
    <location>
        <position position="60"/>
    </location>
    <ligand>
        <name>Zn(2+)</name>
        <dbReference type="ChEBI" id="CHEBI:29105"/>
    </ligand>
</feature>
<keyword evidence="7 13" id="KW-0276">Fatty acid metabolism</keyword>
<reference evidence="15 16" key="1">
    <citation type="submission" date="2016-01" db="EMBL/GenBank/DDBJ databases">
        <authorList>
            <person name="Oliw E.H."/>
        </authorList>
    </citation>
    <scope>NUCLEOTIDE SEQUENCE [LARGE SCALE GENOMIC DNA]</scope>
    <source>
        <strain evidence="15 16">CMW7756A</strain>
    </source>
</reference>
<dbReference type="RefSeq" id="WP_060800376.1">
    <property type="nucleotide sequence ID" value="NZ_KQ957101.1"/>
</dbReference>
<feature type="binding site" evidence="13">
    <location>
        <position position="41"/>
    </location>
    <ligand>
        <name>Zn(2+)</name>
        <dbReference type="ChEBI" id="CHEBI:29105"/>
    </ligand>
</feature>
<dbReference type="InterPro" id="IPR041010">
    <property type="entry name" value="Znf-ACC"/>
</dbReference>
<dbReference type="SUPFAM" id="SSF52096">
    <property type="entry name" value="ClpP/crotonase"/>
    <property type="match status" value="1"/>
</dbReference>
<evidence type="ECO:0000256" key="13">
    <source>
        <dbReference type="HAMAP-Rule" id="MF_01395"/>
    </source>
</evidence>
<keyword evidence="11 13" id="KW-0275">Fatty acid biosynthesis</keyword>
<comment type="subunit">
    <text evidence="13">Acetyl-CoA carboxylase is a heterohexamer composed of biotin carboxyl carrier protein (AccB), biotin carboxylase (AccC) and two subunits each of ACCase subunit alpha (AccA) and ACCase subunit beta (AccD).</text>
</comment>
<dbReference type="PROSITE" id="PS50980">
    <property type="entry name" value="COA_CT_NTER"/>
    <property type="match status" value="1"/>
</dbReference>
<keyword evidence="9 13" id="KW-0067">ATP-binding</keyword>
<evidence type="ECO:0000256" key="5">
    <source>
        <dbReference type="ARBA" id="ARBA00022741"/>
    </source>
</evidence>
<evidence type="ECO:0000256" key="1">
    <source>
        <dbReference type="ARBA" id="ARBA00004496"/>
    </source>
</evidence>
<dbReference type="AlphaFoldDB" id="A0A133PM96"/>
<dbReference type="UniPathway" id="UPA00655">
    <property type="reaction ID" value="UER00711"/>
</dbReference>
<evidence type="ECO:0000256" key="3">
    <source>
        <dbReference type="ARBA" id="ARBA00022679"/>
    </source>
</evidence>
<keyword evidence="10 13" id="KW-0443">Lipid metabolism</keyword>
<dbReference type="GO" id="GO:0016743">
    <property type="term" value="F:carboxyl- or carbamoyltransferase activity"/>
    <property type="evidence" value="ECO:0007669"/>
    <property type="project" value="UniProtKB-UniRule"/>
</dbReference>
<feature type="domain" description="CoA carboxyltransferase N-terminal" evidence="14">
    <location>
        <begin position="34"/>
        <end position="286"/>
    </location>
</feature>
<keyword evidence="6 13" id="KW-0863">Zinc-finger</keyword>
<dbReference type="GO" id="GO:0009317">
    <property type="term" value="C:acetyl-CoA carboxylase complex"/>
    <property type="evidence" value="ECO:0007669"/>
    <property type="project" value="InterPro"/>
</dbReference>
<evidence type="ECO:0000313" key="16">
    <source>
        <dbReference type="Proteomes" id="UP000070174"/>
    </source>
</evidence>
<sequence length="286" mass="32316">MSLKDFKKRKSLLNTIKNLSKLTRNSSFKRNSQERILCKACGKFIYLDDLKNNLFICPHCSSYLPLTGEDRFDLLLDKGYRLIDFGTKKLNPINFPDYRKNDEDKKSEAVKLGRGKILGNPVMVASLIDQYMMGSLGTYVGEEITRMIEEAEKYKLPIIIISLSGGARMQEGMFSLMQMAKISSALASFKEKGGLYISLLTNPTMGGVSASFAAQGDYNIGEPGALIGFAGPRVIKETLHESLPENFQKAENLEEFGFLDMILERKDQREVLGKILRMHRRKYGRL</sequence>
<dbReference type="GO" id="GO:2001295">
    <property type="term" value="P:malonyl-CoA biosynthetic process"/>
    <property type="evidence" value="ECO:0007669"/>
    <property type="project" value="UniProtKB-UniRule"/>
</dbReference>
<evidence type="ECO:0000256" key="6">
    <source>
        <dbReference type="ARBA" id="ARBA00022771"/>
    </source>
</evidence>
<keyword evidence="8 13" id="KW-0862">Zinc</keyword>
<evidence type="ECO:0000256" key="2">
    <source>
        <dbReference type="ARBA" id="ARBA00022516"/>
    </source>
</evidence>
<accession>A0A133PM96</accession>
<evidence type="ECO:0000256" key="10">
    <source>
        <dbReference type="ARBA" id="ARBA00023098"/>
    </source>
</evidence>
<dbReference type="InterPro" id="IPR011762">
    <property type="entry name" value="COA_CT_N"/>
</dbReference>
<evidence type="ECO:0000313" key="15">
    <source>
        <dbReference type="EMBL" id="KXA29689.1"/>
    </source>
</evidence>
<comment type="subcellular location">
    <subcellularLocation>
        <location evidence="1 13">Cytoplasm</location>
    </subcellularLocation>
</comment>
<keyword evidence="3 13" id="KW-0808">Transferase</keyword>
<dbReference type="InterPro" id="IPR000438">
    <property type="entry name" value="Acetyl_CoA_COase_Trfase_b_su"/>
</dbReference>
<proteinExistence type="inferred from homology"/>
<evidence type="ECO:0000259" key="14">
    <source>
        <dbReference type="PROSITE" id="PS50980"/>
    </source>
</evidence>
<gene>
    <name evidence="13" type="primary">accD</name>
    <name evidence="15" type="ORF">HMPREF3229_01315</name>
</gene>
<comment type="similarity">
    <text evidence="13">Belongs to the AccD/PCCB family.</text>
</comment>
<feature type="binding site" evidence="13">
    <location>
        <position position="38"/>
    </location>
    <ligand>
        <name>Zn(2+)</name>
        <dbReference type="ChEBI" id="CHEBI:29105"/>
    </ligand>
</feature>
<dbReference type="HAMAP" id="MF_01395">
    <property type="entry name" value="AcetylCoA_CT_beta"/>
    <property type="match status" value="1"/>
</dbReference>
<comment type="function">
    <text evidence="12 13">Component of the acetyl coenzyme A carboxylase (ACC) complex. Biotin carboxylase (BC) catalyzes the carboxylation of biotin on its carrier protein (BCCP) and then the CO(2) group is transferred by the transcarboxylase to acetyl-CoA to form malonyl-CoA.</text>
</comment>
<evidence type="ECO:0000256" key="8">
    <source>
        <dbReference type="ARBA" id="ARBA00022833"/>
    </source>
</evidence>
<dbReference type="Proteomes" id="UP000070174">
    <property type="component" value="Unassembled WGS sequence"/>
</dbReference>
<organism evidence="15">
    <name type="scientific">Peptoniphilus harei</name>
    <dbReference type="NCBI Taxonomy" id="54005"/>
    <lineage>
        <taxon>Bacteria</taxon>
        <taxon>Bacillati</taxon>
        <taxon>Bacillota</taxon>
        <taxon>Tissierellia</taxon>
        <taxon>Tissierellales</taxon>
        <taxon>Peptoniphilaceae</taxon>
        <taxon>Peptoniphilus</taxon>
    </lineage>
</organism>
<dbReference type="PATRIC" id="fig|54005.3.peg.1299"/>
<keyword evidence="5 13" id="KW-0547">Nucleotide-binding</keyword>
<dbReference type="GO" id="GO:0006633">
    <property type="term" value="P:fatty acid biosynthetic process"/>
    <property type="evidence" value="ECO:0007669"/>
    <property type="project" value="UniProtKB-KW"/>
</dbReference>
<name>A0A133PM96_9FIRM</name>
<keyword evidence="2 13" id="KW-0444">Lipid biosynthesis</keyword>
<dbReference type="Gene3D" id="3.90.226.10">
    <property type="entry name" value="2-enoyl-CoA Hydratase, Chain A, domain 1"/>
    <property type="match status" value="1"/>
</dbReference>
<dbReference type="InterPro" id="IPR034733">
    <property type="entry name" value="AcCoA_carboxyl_beta"/>
</dbReference>
<dbReference type="PANTHER" id="PTHR42995">
    <property type="entry name" value="ACETYL-COENZYME A CARBOXYLASE CARBOXYL TRANSFERASE SUBUNIT BETA, CHLOROPLASTIC"/>
    <property type="match status" value="1"/>
</dbReference>
<dbReference type="EC" id="2.1.3.15" evidence="13"/>
<evidence type="ECO:0000256" key="4">
    <source>
        <dbReference type="ARBA" id="ARBA00022723"/>
    </source>
</evidence>
<dbReference type="Pfam" id="PF01039">
    <property type="entry name" value="Carboxyl_trans"/>
    <property type="match status" value="1"/>
</dbReference>
<dbReference type="Pfam" id="PF17848">
    <property type="entry name" value="Zn_ribbon_ACC"/>
    <property type="match status" value="1"/>
</dbReference>
<protein>
    <recommendedName>
        <fullName evidence="13">Acetyl-coenzyme A carboxylase carboxyl transferase subunit beta</fullName>
        <shortName evidence="13">ACCase subunit beta</shortName>
        <shortName evidence="13">Acetyl-CoA carboxylase carboxyltransferase subunit beta</shortName>
        <ecNumber evidence="13">2.1.3.15</ecNumber>
    </recommendedName>
</protein>
<dbReference type="GO" id="GO:0005524">
    <property type="term" value="F:ATP binding"/>
    <property type="evidence" value="ECO:0007669"/>
    <property type="project" value="UniProtKB-KW"/>
</dbReference>
<evidence type="ECO:0000256" key="12">
    <source>
        <dbReference type="ARBA" id="ARBA00025280"/>
    </source>
</evidence>
<evidence type="ECO:0000256" key="11">
    <source>
        <dbReference type="ARBA" id="ARBA00023160"/>
    </source>
</evidence>
<dbReference type="InterPro" id="IPR029045">
    <property type="entry name" value="ClpP/crotonase-like_dom_sf"/>
</dbReference>
<evidence type="ECO:0000256" key="9">
    <source>
        <dbReference type="ARBA" id="ARBA00022840"/>
    </source>
</evidence>
<comment type="pathway">
    <text evidence="13">Lipid metabolism; malonyl-CoA biosynthesis; malonyl-CoA from acetyl-CoA: step 1/1.</text>
</comment>
<comment type="catalytic activity">
    <reaction evidence="13">
        <text>N(6)-carboxybiotinyl-L-lysyl-[protein] + acetyl-CoA = N(6)-biotinyl-L-lysyl-[protein] + malonyl-CoA</text>
        <dbReference type="Rhea" id="RHEA:54728"/>
        <dbReference type="Rhea" id="RHEA-COMP:10505"/>
        <dbReference type="Rhea" id="RHEA-COMP:10506"/>
        <dbReference type="ChEBI" id="CHEBI:57288"/>
        <dbReference type="ChEBI" id="CHEBI:57384"/>
        <dbReference type="ChEBI" id="CHEBI:83144"/>
        <dbReference type="ChEBI" id="CHEBI:83145"/>
        <dbReference type="EC" id="2.1.3.15"/>
    </reaction>
</comment>
<keyword evidence="13" id="KW-0963">Cytoplasm</keyword>